<evidence type="ECO:0000313" key="3">
    <source>
        <dbReference type="Proteomes" id="UP000691718"/>
    </source>
</evidence>
<comment type="caution">
    <text evidence="2">The sequence shown here is derived from an EMBL/GenBank/DDBJ whole genome shotgun (WGS) entry which is preliminary data.</text>
</comment>
<dbReference type="Proteomes" id="UP000691718">
    <property type="component" value="Unassembled WGS sequence"/>
</dbReference>
<evidence type="ECO:0000256" key="1">
    <source>
        <dbReference type="SAM" id="MobiDB-lite"/>
    </source>
</evidence>
<dbReference type="OrthoDB" id="8067741at2759"/>
<feature type="region of interest" description="Disordered" evidence="1">
    <location>
        <begin position="72"/>
        <end position="104"/>
    </location>
</feature>
<feature type="compositionally biased region" description="Low complexity" evidence="1">
    <location>
        <begin position="77"/>
        <end position="99"/>
    </location>
</feature>
<gene>
    <name evidence="2" type="ORF">PAPOLLO_LOCUS6641</name>
</gene>
<accession>A0A8S3WIN2</accession>
<protein>
    <submittedName>
        <fullName evidence="2">(apollo) hypothetical protein</fullName>
    </submittedName>
</protein>
<dbReference type="AlphaFoldDB" id="A0A8S3WIN2"/>
<organism evidence="2 3">
    <name type="scientific">Parnassius apollo</name>
    <name type="common">Apollo butterfly</name>
    <name type="synonym">Papilio apollo</name>
    <dbReference type="NCBI Taxonomy" id="110799"/>
    <lineage>
        <taxon>Eukaryota</taxon>
        <taxon>Metazoa</taxon>
        <taxon>Ecdysozoa</taxon>
        <taxon>Arthropoda</taxon>
        <taxon>Hexapoda</taxon>
        <taxon>Insecta</taxon>
        <taxon>Pterygota</taxon>
        <taxon>Neoptera</taxon>
        <taxon>Endopterygota</taxon>
        <taxon>Lepidoptera</taxon>
        <taxon>Glossata</taxon>
        <taxon>Ditrysia</taxon>
        <taxon>Papilionoidea</taxon>
        <taxon>Papilionidae</taxon>
        <taxon>Parnassiinae</taxon>
        <taxon>Parnassini</taxon>
        <taxon>Parnassius</taxon>
        <taxon>Parnassius</taxon>
    </lineage>
</organism>
<keyword evidence="3" id="KW-1185">Reference proteome</keyword>
<proteinExistence type="predicted"/>
<evidence type="ECO:0000313" key="2">
    <source>
        <dbReference type="EMBL" id="CAG4961769.1"/>
    </source>
</evidence>
<dbReference type="EMBL" id="CAJQZP010000437">
    <property type="protein sequence ID" value="CAG4961769.1"/>
    <property type="molecule type" value="Genomic_DNA"/>
</dbReference>
<name>A0A8S3WIN2_PARAO</name>
<reference evidence="2" key="1">
    <citation type="submission" date="2021-04" db="EMBL/GenBank/DDBJ databases">
        <authorList>
            <person name="Tunstrom K."/>
        </authorList>
    </citation>
    <scope>NUCLEOTIDE SEQUENCE</scope>
</reference>
<sequence length="135" mass="14878">MGRSVPSQGRLVCGLRGTLLKCWSLHDCTTGLRTRALLTRVDRYGHVHTETHAAVDYSYQDMEAGVSEVKIELAGASDSTPDPDPTSGPSSSPDSPLSGAVPDFKRKRNTYRPYLFFETDYDFGKGCYCHRATTL</sequence>